<proteinExistence type="inferred from homology"/>
<keyword evidence="3" id="KW-0520">NAD</keyword>
<dbReference type="PANTHER" id="PTHR43570:SF16">
    <property type="entry name" value="ALDEHYDE DEHYDROGENASE TYPE III, ISOFORM Q"/>
    <property type="match status" value="1"/>
</dbReference>
<dbReference type="Gene3D" id="3.40.605.10">
    <property type="entry name" value="Aldehyde Dehydrogenase, Chain A, domain 1"/>
    <property type="match status" value="1"/>
</dbReference>
<accession>A0A9X2RDU5</accession>
<evidence type="ECO:0000256" key="6">
    <source>
        <dbReference type="PROSITE-ProRule" id="PRU10007"/>
    </source>
</evidence>
<dbReference type="AlphaFoldDB" id="A0A9X2RDU5"/>
<keyword evidence="2 4" id="KW-0560">Oxidoreductase</keyword>
<dbReference type="CDD" id="cd07136">
    <property type="entry name" value="ALDH_YwdH-P39616"/>
    <property type="match status" value="1"/>
</dbReference>
<evidence type="ECO:0000256" key="1">
    <source>
        <dbReference type="ARBA" id="ARBA00009986"/>
    </source>
</evidence>
<protein>
    <recommendedName>
        <fullName evidence="4">Aldehyde dehydrogenase</fullName>
    </recommendedName>
</protein>
<evidence type="ECO:0000256" key="3">
    <source>
        <dbReference type="ARBA" id="ARBA00023027"/>
    </source>
</evidence>
<dbReference type="Pfam" id="PF00171">
    <property type="entry name" value="Aldedh"/>
    <property type="match status" value="1"/>
</dbReference>
<comment type="caution">
    <text evidence="9">The sequence shown here is derived from an EMBL/GenBank/DDBJ whole genome shotgun (WGS) entry which is preliminary data.</text>
</comment>
<evidence type="ECO:0000313" key="9">
    <source>
        <dbReference type="EMBL" id="MCP9291460.1"/>
    </source>
</evidence>
<dbReference type="PANTHER" id="PTHR43570">
    <property type="entry name" value="ALDEHYDE DEHYDROGENASE"/>
    <property type="match status" value="1"/>
</dbReference>
<feature type="active site" evidence="5">
    <location>
        <position position="243"/>
    </location>
</feature>
<dbReference type="InterPro" id="IPR016163">
    <property type="entry name" value="Ald_DH_C"/>
</dbReference>
<dbReference type="InterPro" id="IPR015590">
    <property type="entry name" value="Aldehyde_DH_dom"/>
</dbReference>
<evidence type="ECO:0000256" key="4">
    <source>
        <dbReference type="PIRNR" id="PIRNR036492"/>
    </source>
</evidence>
<dbReference type="SUPFAM" id="SSF53720">
    <property type="entry name" value="ALDH-like"/>
    <property type="match status" value="1"/>
</dbReference>
<feature type="active site" evidence="5 6">
    <location>
        <position position="209"/>
    </location>
</feature>
<feature type="domain" description="Aldehyde dehydrogenase" evidence="8">
    <location>
        <begin position="11"/>
        <end position="427"/>
    </location>
</feature>
<dbReference type="GO" id="GO:0004029">
    <property type="term" value="F:aldehyde dehydrogenase (NAD+) activity"/>
    <property type="evidence" value="ECO:0007669"/>
    <property type="project" value="TreeGrafter"/>
</dbReference>
<dbReference type="InterPro" id="IPR016162">
    <property type="entry name" value="Ald_DH_N"/>
</dbReference>
<dbReference type="EMBL" id="JANDBC010000001">
    <property type="protein sequence ID" value="MCP9291460.1"/>
    <property type="molecule type" value="Genomic_DNA"/>
</dbReference>
<organism evidence="9 10">
    <name type="scientific">Gracilimonas sediminicola</name>
    <dbReference type="NCBI Taxonomy" id="2952158"/>
    <lineage>
        <taxon>Bacteria</taxon>
        <taxon>Pseudomonadati</taxon>
        <taxon>Balneolota</taxon>
        <taxon>Balneolia</taxon>
        <taxon>Balneolales</taxon>
        <taxon>Balneolaceae</taxon>
        <taxon>Gracilimonas</taxon>
    </lineage>
</organism>
<dbReference type="PROSITE" id="PS00687">
    <property type="entry name" value="ALDEHYDE_DEHYDR_GLU"/>
    <property type="match status" value="1"/>
</dbReference>
<name>A0A9X2RDU5_9BACT</name>
<dbReference type="FunFam" id="3.40.309.10:FF:000003">
    <property type="entry name" value="Aldehyde dehydrogenase"/>
    <property type="match status" value="1"/>
</dbReference>
<sequence length="455" mass="50944">MDGKELLERQRTYFKSGATKSVEFRIHQLQTLKKLLTQHEEEFMQAVHKDFKKPELEMYATELGILHNEISYVLKNLKKWTKPQKVSGALVNFPSKNYTVAEPYGSVLIIAPWNYPVQLALLPLVGAIAAGNTAVIKPSELTPHTSAAIKEILGKWFKEEFVAVVEGGVETNQDLLAQDFDYIFFTGSTRVGQIVMEAAAKNLTPVTLELGGKSPCIVDETADLETAARRIAWGKFVNAGQTCVAPDYVLIQSKVKDQFLEHFKESVRDFYGVNPKLSPDYPRVINESHFDRLEGYLDDGKIFCGGKTDRNELYIEPTVLVDVNEDGTVMKEEIFGPILPVLTFEKIPDAINVVNSKSKPLSLYLFSKDSDAESMITEKCSFGGGAINDVLAHLGNHHLPFGGVGNSGMGAYHGKQSFDIFSHTKSIMKKPFWLDIPFRYAPYKGKLKWIKRVLK</sequence>
<evidence type="ECO:0000256" key="5">
    <source>
        <dbReference type="PIRSR" id="PIRSR036492-1"/>
    </source>
</evidence>
<dbReference type="FunFam" id="3.40.605.10:FF:000004">
    <property type="entry name" value="Aldehyde dehydrogenase"/>
    <property type="match status" value="1"/>
</dbReference>
<dbReference type="RefSeq" id="WP_255134326.1">
    <property type="nucleotide sequence ID" value="NZ_JANDBC010000001.1"/>
</dbReference>
<dbReference type="Gene3D" id="3.40.309.10">
    <property type="entry name" value="Aldehyde Dehydrogenase, Chain A, domain 2"/>
    <property type="match status" value="1"/>
</dbReference>
<evidence type="ECO:0000256" key="2">
    <source>
        <dbReference type="ARBA" id="ARBA00023002"/>
    </source>
</evidence>
<dbReference type="InterPro" id="IPR016160">
    <property type="entry name" value="Ald_DH_CS_CYS"/>
</dbReference>
<dbReference type="PROSITE" id="PS00070">
    <property type="entry name" value="ALDEHYDE_DEHYDR_CYS"/>
    <property type="match status" value="1"/>
</dbReference>
<gene>
    <name evidence="9" type="ORF">NM125_07680</name>
</gene>
<dbReference type="PIRSF" id="PIRSF036492">
    <property type="entry name" value="ALDH"/>
    <property type="match status" value="1"/>
</dbReference>
<keyword evidence="10" id="KW-1185">Reference proteome</keyword>
<dbReference type="InterPro" id="IPR016161">
    <property type="entry name" value="Ald_DH/histidinol_DH"/>
</dbReference>
<evidence type="ECO:0000256" key="7">
    <source>
        <dbReference type="RuleBase" id="RU003345"/>
    </source>
</evidence>
<dbReference type="InterPro" id="IPR029510">
    <property type="entry name" value="Ald_DH_CS_GLU"/>
</dbReference>
<evidence type="ECO:0000313" key="10">
    <source>
        <dbReference type="Proteomes" id="UP001139125"/>
    </source>
</evidence>
<dbReference type="InterPro" id="IPR012394">
    <property type="entry name" value="Aldehyde_DH_NAD(P)"/>
</dbReference>
<dbReference type="GO" id="GO:0006081">
    <property type="term" value="P:aldehyde metabolic process"/>
    <property type="evidence" value="ECO:0007669"/>
    <property type="project" value="InterPro"/>
</dbReference>
<dbReference type="GO" id="GO:0005737">
    <property type="term" value="C:cytoplasm"/>
    <property type="evidence" value="ECO:0007669"/>
    <property type="project" value="TreeGrafter"/>
</dbReference>
<evidence type="ECO:0000259" key="8">
    <source>
        <dbReference type="Pfam" id="PF00171"/>
    </source>
</evidence>
<reference evidence="9" key="1">
    <citation type="submission" date="2022-06" db="EMBL/GenBank/DDBJ databases">
        <title>Gracilimonas sp. CAU 1638 isolated from sea sediment.</title>
        <authorList>
            <person name="Kim W."/>
        </authorList>
    </citation>
    <scope>NUCLEOTIDE SEQUENCE</scope>
    <source>
        <strain evidence="9">CAU 1638</strain>
    </source>
</reference>
<comment type="similarity">
    <text evidence="1 4 7">Belongs to the aldehyde dehydrogenase family.</text>
</comment>
<dbReference type="Proteomes" id="UP001139125">
    <property type="component" value="Unassembled WGS sequence"/>
</dbReference>